<keyword evidence="2" id="KW-1185">Reference proteome</keyword>
<protein>
    <submittedName>
        <fullName evidence="1">2-polyprenylphenol 6-hydroxylase</fullName>
    </submittedName>
</protein>
<gene>
    <name evidence="1" type="primary">ubiB</name>
    <name evidence="1" type="ORF">OXU80_23425</name>
</gene>
<dbReference type="EMBL" id="CP113520">
    <property type="protein sequence ID" value="WAJ27761.1"/>
    <property type="molecule type" value="Genomic_DNA"/>
</dbReference>
<organism evidence="1 2">
    <name type="scientific">Antarcticirhabdus aurantiaca</name>
    <dbReference type="NCBI Taxonomy" id="2606717"/>
    <lineage>
        <taxon>Bacteria</taxon>
        <taxon>Pseudomonadati</taxon>
        <taxon>Pseudomonadota</taxon>
        <taxon>Alphaproteobacteria</taxon>
        <taxon>Hyphomicrobiales</taxon>
        <taxon>Aurantimonadaceae</taxon>
        <taxon>Antarcticirhabdus</taxon>
    </lineage>
</organism>
<dbReference type="Proteomes" id="UP001163223">
    <property type="component" value="Chromosome"/>
</dbReference>
<proteinExistence type="predicted"/>
<name>A0ACD4NLS6_9HYPH</name>
<reference evidence="1" key="1">
    <citation type="submission" date="2022-11" db="EMBL/GenBank/DDBJ databases">
        <title>beta-Carotene-producing bacterium, Jeongeuplla avenae sp. nov., alleviates the salt stress of Arabidopsis seedlings.</title>
        <authorList>
            <person name="Jiang L."/>
            <person name="Lee J."/>
        </authorList>
    </citation>
    <scope>NUCLEOTIDE SEQUENCE</scope>
    <source>
        <strain evidence="1">DY_R2A_6</strain>
    </source>
</reference>
<evidence type="ECO:0000313" key="1">
    <source>
        <dbReference type="EMBL" id="WAJ27761.1"/>
    </source>
</evidence>
<sequence>MSNPITGTFALLRATWVLTREGVFASFPGDGLPPGPALLHRMAKLLARKPPSGRKPGVVPGEGLPRALQRLGPSYVKLGQFLATRPDIVGLDIARRLGQLQDKVPPFPDAAAVAEIELTLGRRVDELFIELGEVVGAASVAQVYKARIRNPDGSERFAAVKVIRPGVRQRFRRELDTFAFIARFLERFVPSSRRLRPKAVVQTLAQSTRIEMDLRLEAAAASEMGDNTAEDSGFRVPRIDWERTGRDVLTMEWIDGIKMSDVEAIRQAGHDMQALAVTVVQSFLRHAMRDGFFHADMHQGNLFVAPDGAVVAVDLGIVGRLNDQSKRFLAEILYGFIRRDYRRVAELHFEAGYVPRGQDVASFAQALRAIGEPIYGQPAETISMGHLLSLLFEVTELFDMRARPELVLLQKTMVVVEGVARSFDPKFNMWVAAEPVVSDYILHELGPAARLREFQESVVAVGRLLRHTPELTQGLEILARELPDLIENGIRLNDDTLVELVQDTKPGIIVTKIAVVTIAVSLAAIAWSMAVGG</sequence>
<evidence type="ECO:0000313" key="2">
    <source>
        <dbReference type="Proteomes" id="UP001163223"/>
    </source>
</evidence>
<accession>A0ACD4NLS6</accession>